<organism evidence="1 2">
    <name type="scientific">Metabacillus herbersteinensis</name>
    <dbReference type="NCBI Taxonomy" id="283816"/>
    <lineage>
        <taxon>Bacteria</taxon>
        <taxon>Bacillati</taxon>
        <taxon>Bacillota</taxon>
        <taxon>Bacilli</taxon>
        <taxon>Bacillales</taxon>
        <taxon>Bacillaceae</taxon>
        <taxon>Metabacillus</taxon>
    </lineage>
</organism>
<gene>
    <name evidence="1" type="ORF">ACFFIX_02440</name>
</gene>
<dbReference type="Proteomes" id="UP001589854">
    <property type="component" value="Unassembled WGS sequence"/>
</dbReference>
<keyword evidence="2" id="KW-1185">Reference proteome</keyword>
<sequence>MYVKKSTAIRANRDGTNYTEFAKERLDNMEALSFSINPTYYK</sequence>
<proteinExistence type="predicted"/>
<protein>
    <submittedName>
        <fullName evidence="1">Uncharacterized protein</fullName>
    </submittedName>
</protein>
<reference evidence="1 2" key="1">
    <citation type="submission" date="2024-09" db="EMBL/GenBank/DDBJ databases">
        <authorList>
            <person name="Sun Q."/>
            <person name="Mori K."/>
        </authorList>
    </citation>
    <scope>NUCLEOTIDE SEQUENCE [LARGE SCALE GENOMIC DNA]</scope>
    <source>
        <strain evidence="1 2">CCM 7228</strain>
    </source>
</reference>
<accession>A0ABV6G9F7</accession>
<name>A0ABV6G9F7_9BACI</name>
<evidence type="ECO:0000313" key="2">
    <source>
        <dbReference type="Proteomes" id="UP001589854"/>
    </source>
</evidence>
<evidence type="ECO:0000313" key="1">
    <source>
        <dbReference type="EMBL" id="MFC0270319.1"/>
    </source>
</evidence>
<dbReference type="EMBL" id="JBHLVO010000001">
    <property type="protein sequence ID" value="MFC0270319.1"/>
    <property type="molecule type" value="Genomic_DNA"/>
</dbReference>
<comment type="caution">
    <text evidence="1">The sequence shown here is derived from an EMBL/GenBank/DDBJ whole genome shotgun (WGS) entry which is preliminary data.</text>
</comment>